<dbReference type="STRING" id="1176355.A0A4Q9LUM2"/>
<feature type="non-terminal residue" evidence="1">
    <location>
        <position position="1"/>
    </location>
</feature>
<dbReference type="AlphaFoldDB" id="A0A4Q9LUM2"/>
<dbReference type="EMBL" id="PITK01001270">
    <property type="protein sequence ID" value="TBU11315.1"/>
    <property type="molecule type" value="Genomic_DNA"/>
</dbReference>
<evidence type="ECO:0000313" key="1">
    <source>
        <dbReference type="EMBL" id="TBU11315.1"/>
    </source>
</evidence>
<proteinExistence type="predicted"/>
<gene>
    <name evidence="1" type="ORF">CWI38_1270p0020</name>
</gene>
<dbReference type="Proteomes" id="UP000292282">
    <property type="component" value="Unassembled WGS sequence"/>
</dbReference>
<organism evidence="1 2">
    <name type="scientific">Hamiltosporidium tvaerminnensis</name>
    <dbReference type="NCBI Taxonomy" id="1176355"/>
    <lineage>
        <taxon>Eukaryota</taxon>
        <taxon>Fungi</taxon>
        <taxon>Fungi incertae sedis</taxon>
        <taxon>Microsporidia</taxon>
        <taxon>Dubosqiidae</taxon>
        <taxon>Hamiltosporidium</taxon>
    </lineage>
</organism>
<keyword evidence="1" id="KW-0547">Nucleotide-binding</keyword>
<accession>A0A4Q9LUM2</accession>
<protein>
    <submittedName>
        <fullName evidence="1">ATP-dependent helicase</fullName>
    </submittedName>
</protein>
<name>A0A4Q9LUM2_9MICR</name>
<keyword evidence="1" id="KW-0378">Hydrolase</keyword>
<reference evidence="1 2" key="1">
    <citation type="submission" date="2017-12" db="EMBL/GenBank/DDBJ databases">
        <authorList>
            <person name="Pombert J.-F."/>
            <person name="Haag K.L."/>
            <person name="Ebert D."/>
        </authorList>
    </citation>
    <scope>NUCLEOTIDE SEQUENCE [LARGE SCALE GENOMIC DNA]</scope>
    <source>
        <strain evidence="1">IL-G-3</strain>
    </source>
</reference>
<keyword evidence="2" id="KW-1185">Reference proteome</keyword>
<evidence type="ECO:0000313" key="2">
    <source>
        <dbReference type="Proteomes" id="UP000292282"/>
    </source>
</evidence>
<sequence>DKRRMNVGLTRAKHGLVIIGNPFTLSGCKHWEWLLKWFVDKRMVYEGAVSDLRRGVLFKKGVFDLRAVSESIDM</sequence>
<dbReference type="GO" id="GO:0004386">
    <property type="term" value="F:helicase activity"/>
    <property type="evidence" value="ECO:0007669"/>
    <property type="project" value="UniProtKB-KW"/>
</dbReference>
<keyword evidence="1" id="KW-0067">ATP-binding</keyword>
<keyword evidence="1" id="KW-0347">Helicase</keyword>
<dbReference type="Gene3D" id="3.40.50.300">
    <property type="entry name" value="P-loop containing nucleotide triphosphate hydrolases"/>
    <property type="match status" value="1"/>
</dbReference>
<dbReference type="InterPro" id="IPR027417">
    <property type="entry name" value="P-loop_NTPase"/>
</dbReference>
<dbReference type="OrthoDB" id="6513042at2759"/>
<dbReference type="VEuPathDB" id="MicrosporidiaDB:CWI38_1270p0020"/>
<comment type="caution">
    <text evidence="1">The sequence shown here is derived from an EMBL/GenBank/DDBJ whole genome shotgun (WGS) entry which is preliminary data.</text>
</comment>